<dbReference type="AlphaFoldDB" id="A0A8J2JU96"/>
<accession>A0A8J2JU96</accession>
<protein>
    <submittedName>
        <fullName evidence="1">Uncharacterized protein</fullName>
    </submittedName>
</protein>
<dbReference type="EMBL" id="CAJVCH010150689">
    <property type="protein sequence ID" value="CAG7727583.1"/>
    <property type="molecule type" value="Genomic_DNA"/>
</dbReference>
<name>A0A8J2JU96_9HEXA</name>
<gene>
    <name evidence="1" type="ORF">AFUS01_LOCUS16417</name>
</gene>
<organism evidence="1 2">
    <name type="scientific">Allacma fusca</name>
    <dbReference type="NCBI Taxonomy" id="39272"/>
    <lineage>
        <taxon>Eukaryota</taxon>
        <taxon>Metazoa</taxon>
        <taxon>Ecdysozoa</taxon>
        <taxon>Arthropoda</taxon>
        <taxon>Hexapoda</taxon>
        <taxon>Collembola</taxon>
        <taxon>Symphypleona</taxon>
        <taxon>Sminthuridae</taxon>
        <taxon>Allacma</taxon>
    </lineage>
</organism>
<proteinExistence type="predicted"/>
<evidence type="ECO:0000313" key="2">
    <source>
        <dbReference type="Proteomes" id="UP000708208"/>
    </source>
</evidence>
<reference evidence="1" key="1">
    <citation type="submission" date="2021-06" db="EMBL/GenBank/DDBJ databases">
        <authorList>
            <person name="Hodson N. C."/>
            <person name="Mongue J. A."/>
            <person name="Jaron S. K."/>
        </authorList>
    </citation>
    <scope>NUCLEOTIDE SEQUENCE</scope>
</reference>
<dbReference type="Proteomes" id="UP000708208">
    <property type="component" value="Unassembled WGS sequence"/>
</dbReference>
<comment type="caution">
    <text evidence="1">The sequence shown here is derived from an EMBL/GenBank/DDBJ whole genome shotgun (WGS) entry which is preliminary data.</text>
</comment>
<sequence length="69" mass="7788">MHDERINRETKRCEHKGMERYSPNVMKSGILRRSGFNDGTTGPTLRTVTVIVYNAIFPVSTLTPSTMST</sequence>
<keyword evidence="2" id="KW-1185">Reference proteome</keyword>
<evidence type="ECO:0000313" key="1">
    <source>
        <dbReference type="EMBL" id="CAG7727583.1"/>
    </source>
</evidence>